<accession>A0A0D3R105</accession>
<reference evidence="1 2" key="1">
    <citation type="journal article" date="2015" name="PLoS Pathog.">
        <title>Evolution of genome size and complexity in the rhabdoviridae.</title>
        <authorList>
            <person name="Walker P.J."/>
            <person name="Firth C."/>
            <person name="Widen S.G."/>
            <person name="Blasdell K.R."/>
            <person name="Guzman H."/>
            <person name="Wood T.G."/>
            <person name="Paradkar P.N."/>
            <person name="Holmes E.C."/>
            <person name="Tesh R.B."/>
            <person name="Vasilakis N."/>
        </authorList>
    </citation>
    <scope>NUCLEOTIDE SEQUENCE [LARGE SCALE GENOMIC DNA]</scope>
    <source>
        <strain evidence="1">SAAr1995</strain>
    </source>
</reference>
<dbReference type="EMBL" id="KM204993">
    <property type="protein sequence ID" value="AJR28359.1"/>
    <property type="molecule type" value="Viral_cRNA"/>
</dbReference>
<evidence type="ECO:0000313" key="1">
    <source>
        <dbReference type="EMBL" id="AJR28359.1"/>
    </source>
</evidence>
<name>A0A0D3R105_9RHAB</name>
<dbReference type="KEGG" id="vg:37616294"/>
<proteinExistence type="predicted"/>
<dbReference type="GeneID" id="37616294"/>
<evidence type="ECO:0000313" key="2">
    <source>
        <dbReference type="Proteomes" id="UP000130696"/>
    </source>
</evidence>
<dbReference type="RefSeq" id="YP_009505463.1">
    <property type="nucleotide sequence ID" value="NC_038275.1"/>
</dbReference>
<organism evidence="1 2">
    <name type="scientific">Mossuril virus</name>
    <dbReference type="NCBI Taxonomy" id="200404"/>
    <lineage>
        <taxon>Viruses</taxon>
        <taxon>Riboviria</taxon>
        <taxon>Orthornavirae</taxon>
        <taxon>Negarnaviricota</taxon>
        <taxon>Haploviricotina</taxon>
        <taxon>Monjiviricetes</taxon>
        <taxon>Mononegavirales</taxon>
        <taxon>Rhabdoviridae</taxon>
        <taxon>Alpharhabdovirinae</taxon>
        <taxon>Hapavirus</taxon>
        <taxon>Hapavirus mossuril</taxon>
    </lineage>
</organism>
<sequence>MKLFINAGLTFNYYLPELPKDVLHEIISIMITRCVTMSGFPEDLAAFAVNWTWEQTQLCYYDFDVSHGYSWIQDDIDLPGDIKSDQPILKEYRIRTEFPIGIDRNTGEVEFFIYINTQINRDAPHWSNVWWPKLTDPLANYLFRNPDQVASRYGFLHMLYT</sequence>
<keyword evidence="2" id="KW-1185">Reference proteome</keyword>
<dbReference type="Proteomes" id="UP000130696">
    <property type="component" value="Segment"/>
</dbReference>
<dbReference type="OrthoDB" id="23499at10239"/>
<protein>
    <submittedName>
        <fullName evidence="1">Uncharacterized protein</fullName>
    </submittedName>
</protein>